<proteinExistence type="predicted"/>
<gene>
    <name evidence="2" type="ORF">JTBM06_V1_20029</name>
</gene>
<feature type="region of interest" description="Disordered" evidence="1">
    <location>
        <begin position="76"/>
        <end position="99"/>
    </location>
</feature>
<protein>
    <submittedName>
        <fullName evidence="2">Uncharacterized protein</fullName>
    </submittedName>
</protein>
<evidence type="ECO:0000313" key="2">
    <source>
        <dbReference type="EMBL" id="VUX55408.1"/>
    </source>
</evidence>
<evidence type="ECO:0000256" key="1">
    <source>
        <dbReference type="SAM" id="MobiDB-lite"/>
    </source>
</evidence>
<name>A0A7D9D1D2_9GAMM</name>
<feature type="compositionally biased region" description="Basic and acidic residues" evidence="1">
    <location>
        <begin position="78"/>
        <end position="90"/>
    </location>
</feature>
<accession>A0A7D9D1D2</accession>
<sequence>MKMPMKLWSPTTLSAEKRQREVAFKVAILWGLFACSGTVAADDEVMPDMEFLEYLGLWEESDADWVLLAAEAVEQVASEDKRTDPASKEEESVENDDES</sequence>
<reference evidence="2" key="1">
    <citation type="submission" date="2019-07" db="EMBL/GenBank/DDBJ databases">
        <authorList>
            <person name="Weber M."/>
            <person name="Kostadinov I."/>
            <person name="Kostadinov D I."/>
        </authorList>
    </citation>
    <scope>NUCLEOTIDE SEQUENCE</scope>
    <source>
        <strain evidence="2">Gfbio:sag-sample-m06:053724c1-46a9-4a36-b237-ea2bf867836b</strain>
    </source>
</reference>
<dbReference type="AlphaFoldDB" id="A0A7D9D1D2"/>
<dbReference type="EMBL" id="LR633967">
    <property type="protein sequence ID" value="VUX55408.1"/>
    <property type="molecule type" value="Genomic_DNA"/>
</dbReference>
<organism evidence="2">
    <name type="scientific">uncultured Woeseiaceae bacterium</name>
    <dbReference type="NCBI Taxonomy" id="1983305"/>
    <lineage>
        <taxon>Bacteria</taxon>
        <taxon>Pseudomonadati</taxon>
        <taxon>Pseudomonadota</taxon>
        <taxon>Gammaproteobacteria</taxon>
        <taxon>Woeseiales</taxon>
        <taxon>Woeseiaceae</taxon>
        <taxon>environmental samples</taxon>
    </lineage>
</organism>